<reference evidence="18 19" key="2">
    <citation type="journal article" date="2017" name="Front. Plant Sci.">
        <title>Gene Classification and Mining of Molecular Markers Useful in Red Clover (Trifolium pratense) Breeding.</title>
        <authorList>
            <person name="Istvanek J."/>
            <person name="Dluhosova J."/>
            <person name="Dluhos P."/>
            <person name="Patkova L."/>
            <person name="Nedelnik J."/>
            <person name="Repkova J."/>
        </authorList>
    </citation>
    <scope>NUCLEOTIDE SEQUENCE [LARGE SCALE GENOMIC DNA]</scope>
    <source>
        <strain evidence="19">cv. Tatra</strain>
        <tissue evidence="18">Young leaves</tissue>
    </source>
</reference>
<name>A0A2K3PR10_TRIPR</name>
<keyword evidence="5" id="KW-0808">Transferase</keyword>
<dbReference type="GO" id="GO:0005524">
    <property type="term" value="F:ATP binding"/>
    <property type="evidence" value="ECO:0007669"/>
    <property type="project" value="UniProtKB-UniRule"/>
</dbReference>
<dbReference type="InterPro" id="IPR011009">
    <property type="entry name" value="Kinase-like_dom_sf"/>
</dbReference>
<evidence type="ECO:0000256" key="14">
    <source>
        <dbReference type="PROSITE-ProRule" id="PRU10141"/>
    </source>
</evidence>
<dbReference type="InterPro" id="IPR017441">
    <property type="entry name" value="Protein_kinase_ATP_BS"/>
</dbReference>
<feature type="domain" description="Protein kinase" evidence="17">
    <location>
        <begin position="176"/>
        <end position="440"/>
    </location>
</feature>
<evidence type="ECO:0000313" key="18">
    <source>
        <dbReference type="EMBL" id="PNY17722.1"/>
    </source>
</evidence>
<keyword evidence="4" id="KW-0723">Serine/threonine-protein kinase</keyword>
<dbReference type="FunFam" id="3.30.200.20:FF:000415">
    <property type="entry name" value="receptor-like serine/threonine-protein kinase NCRK"/>
    <property type="match status" value="1"/>
</dbReference>
<feature type="transmembrane region" description="Helical" evidence="15">
    <location>
        <begin position="93"/>
        <end position="117"/>
    </location>
</feature>
<dbReference type="EMBL" id="ASHM01009612">
    <property type="protein sequence ID" value="PNY17722.1"/>
    <property type="molecule type" value="Genomic_DNA"/>
</dbReference>
<evidence type="ECO:0000259" key="17">
    <source>
        <dbReference type="PROSITE" id="PS50011"/>
    </source>
</evidence>
<comment type="subcellular location">
    <subcellularLocation>
        <location evidence="1">Cell membrane</location>
        <topology evidence="1">Single-pass membrane protein</topology>
    </subcellularLocation>
</comment>
<dbReference type="STRING" id="57577.A0A2K3PR10"/>
<proteinExistence type="predicted"/>
<evidence type="ECO:0000256" key="4">
    <source>
        <dbReference type="ARBA" id="ARBA00022527"/>
    </source>
</evidence>
<evidence type="ECO:0000256" key="2">
    <source>
        <dbReference type="ARBA" id="ARBA00012513"/>
    </source>
</evidence>
<evidence type="ECO:0000256" key="11">
    <source>
        <dbReference type="ARBA" id="ARBA00023136"/>
    </source>
</evidence>
<keyword evidence="11 15" id="KW-0472">Membrane</keyword>
<organism evidence="18 19">
    <name type="scientific">Trifolium pratense</name>
    <name type="common">Red clover</name>
    <dbReference type="NCBI Taxonomy" id="57577"/>
    <lineage>
        <taxon>Eukaryota</taxon>
        <taxon>Viridiplantae</taxon>
        <taxon>Streptophyta</taxon>
        <taxon>Embryophyta</taxon>
        <taxon>Tracheophyta</taxon>
        <taxon>Spermatophyta</taxon>
        <taxon>Magnoliopsida</taxon>
        <taxon>eudicotyledons</taxon>
        <taxon>Gunneridae</taxon>
        <taxon>Pentapetalae</taxon>
        <taxon>rosids</taxon>
        <taxon>fabids</taxon>
        <taxon>Fabales</taxon>
        <taxon>Fabaceae</taxon>
        <taxon>Papilionoideae</taxon>
        <taxon>50 kb inversion clade</taxon>
        <taxon>NPAAA clade</taxon>
        <taxon>Hologalegina</taxon>
        <taxon>IRL clade</taxon>
        <taxon>Trifolieae</taxon>
        <taxon>Trifolium</taxon>
    </lineage>
</organism>
<dbReference type="SUPFAM" id="SSF56112">
    <property type="entry name" value="Protein kinase-like (PK-like)"/>
    <property type="match status" value="1"/>
</dbReference>
<dbReference type="PROSITE" id="PS50011">
    <property type="entry name" value="PROTEIN_KINASE_DOM"/>
    <property type="match status" value="1"/>
</dbReference>
<evidence type="ECO:0000256" key="12">
    <source>
        <dbReference type="ARBA" id="ARBA00047899"/>
    </source>
</evidence>
<evidence type="ECO:0000256" key="5">
    <source>
        <dbReference type="ARBA" id="ARBA00022679"/>
    </source>
</evidence>
<keyword evidence="6 15" id="KW-0812">Transmembrane</keyword>
<evidence type="ECO:0000256" key="6">
    <source>
        <dbReference type="ARBA" id="ARBA00022692"/>
    </source>
</evidence>
<comment type="catalytic activity">
    <reaction evidence="13">
        <text>L-seryl-[protein] + ATP = O-phospho-L-seryl-[protein] + ADP + H(+)</text>
        <dbReference type="Rhea" id="RHEA:17989"/>
        <dbReference type="Rhea" id="RHEA-COMP:9863"/>
        <dbReference type="Rhea" id="RHEA-COMP:11604"/>
        <dbReference type="ChEBI" id="CHEBI:15378"/>
        <dbReference type="ChEBI" id="CHEBI:29999"/>
        <dbReference type="ChEBI" id="CHEBI:30616"/>
        <dbReference type="ChEBI" id="CHEBI:83421"/>
        <dbReference type="ChEBI" id="CHEBI:456216"/>
        <dbReference type="EC" id="2.7.11.1"/>
    </reaction>
</comment>
<keyword evidence="16" id="KW-0732">Signal</keyword>
<protein>
    <recommendedName>
        <fullName evidence="2">non-specific serine/threonine protein kinase</fullName>
        <ecNumber evidence="2">2.7.11.1</ecNumber>
    </recommendedName>
</protein>
<evidence type="ECO:0000256" key="3">
    <source>
        <dbReference type="ARBA" id="ARBA00022475"/>
    </source>
</evidence>
<dbReference type="GO" id="GO:0005886">
    <property type="term" value="C:plasma membrane"/>
    <property type="evidence" value="ECO:0007669"/>
    <property type="project" value="UniProtKB-SubCell"/>
</dbReference>
<feature type="chain" id="PRO_5014370891" description="non-specific serine/threonine protein kinase" evidence="16">
    <location>
        <begin position="24"/>
        <end position="466"/>
    </location>
</feature>
<comment type="caution">
    <text evidence="18">The sequence shown here is derived from an EMBL/GenBank/DDBJ whole genome shotgun (WGS) entry which is preliminary data.</text>
</comment>
<dbReference type="InterPro" id="IPR001245">
    <property type="entry name" value="Ser-Thr/Tyr_kinase_cat_dom"/>
</dbReference>
<reference evidence="18 19" key="1">
    <citation type="journal article" date="2014" name="Am. J. Bot.">
        <title>Genome assembly and annotation for red clover (Trifolium pratense; Fabaceae).</title>
        <authorList>
            <person name="Istvanek J."/>
            <person name="Jaros M."/>
            <person name="Krenek A."/>
            <person name="Repkova J."/>
        </authorList>
    </citation>
    <scope>NUCLEOTIDE SEQUENCE [LARGE SCALE GENOMIC DNA]</scope>
    <source>
        <strain evidence="19">cv. Tatra</strain>
        <tissue evidence="18">Young leaves</tissue>
    </source>
</reference>
<dbReference type="InterPro" id="IPR000719">
    <property type="entry name" value="Prot_kinase_dom"/>
</dbReference>
<evidence type="ECO:0000256" key="9">
    <source>
        <dbReference type="ARBA" id="ARBA00022840"/>
    </source>
</evidence>
<evidence type="ECO:0000256" key="16">
    <source>
        <dbReference type="SAM" id="SignalP"/>
    </source>
</evidence>
<dbReference type="GO" id="GO:0004674">
    <property type="term" value="F:protein serine/threonine kinase activity"/>
    <property type="evidence" value="ECO:0007669"/>
    <property type="project" value="UniProtKB-KW"/>
</dbReference>
<sequence>MQLLLRIKLLLLIILQLLYLSKSTCKSSSEALLTFKGSLEAGPQGCQMQWPCLDFSNEPGGVKENIDSNNETPTFTPSLKESQVKKQGGGRRVAAIVGATGAALVIIVIVVIVYICFRRCERFKRQTSDSASSVPSQAVEMGRINSSQYVNAYSPQYMQNTRLLTILELEQATGNFSQSSIIGEGRFGFVYKGLLRDGSFVAIKRRLFALTRDFIPEVKQIAQIHHIHLVKLIGYYEDNYQQLLVYEYLSNGNIGNHLYDNEGLPIGKLDLRRRVSIALGTSKGLEHLHSLVPPIFHTNFSTINVLLDENYTAKVSDYGFCKLQTKVDQAGSSSKVDYFHDPELSLSQNYSEQSDVYSFGVFLLELVSGCEVHNRNMSHQDENLVFQAKNSNVLDKFIDITLGEEEKIAARRMMKLALICVDVTNRRPSMAHIVQELERIQRDIATLYSEINEEIGVVTLGSELFQ</sequence>
<keyword evidence="7 14" id="KW-0547">Nucleotide-binding</keyword>
<accession>A0A2K3PR10</accession>
<evidence type="ECO:0000256" key="10">
    <source>
        <dbReference type="ARBA" id="ARBA00022989"/>
    </source>
</evidence>
<keyword evidence="8 18" id="KW-0418">Kinase</keyword>
<comment type="catalytic activity">
    <reaction evidence="12">
        <text>L-threonyl-[protein] + ATP = O-phospho-L-threonyl-[protein] + ADP + H(+)</text>
        <dbReference type="Rhea" id="RHEA:46608"/>
        <dbReference type="Rhea" id="RHEA-COMP:11060"/>
        <dbReference type="Rhea" id="RHEA-COMP:11605"/>
        <dbReference type="ChEBI" id="CHEBI:15378"/>
        <dbReference type="ChEBI" id="CHEBI:30013"/>
        <dbReference type="ChEBI" id="CHEBI:30616"/>
        <dbReference type="ChEBI" id="CHEBI:61977"/>
        <dbReference type="ChEBI" id="CHEBI:456216"/>
        <dbReference type="EC" id="2.7.11.1"/>
    </reaction>
</comment>
<dbReference type="PANTHER" id="PTHR47982">
    <property type="entry name" value="PROLINE-RICH RECEPTOR-LIKE PROTEIN KINASE PERK4"/>
    <property type="match status" value="1"/>
</dbReference>
<gene>
    <name evidence="18" type="ORF">L195_g014473</name>
</gene>
<feature type="signal peptide" evidence="16">
    <location>
        <begin position="1"/>
        <end position="23"/>
    </location>
</feature>
<dbReference type="PROSITE" id="PS00107">
    <property type="entry name" value="PROTEIN_KINASE_ATP"/>
    <property type="match status" value="1"/>
</dbReference>
<evidence type="ECO:0000256" key="7">
    <source>
        <dbReference type="ARBA" id="ARBA00022741"/>
    </source>
</evidence>
<evidence type="ECO:0000256" key="15">
    <source>
        <dbReference type="SAM" id="Phobius"/>
    </source>
</evidence>
<dbReference type="InterPro" id="IPR047117">
    <property type="entry name" value="PERK1-13-like"/>
</dbReference>
<keyword evidence="9 14" id="KW-0067">ATP-binding</keyword>
<keyword evidence="18" id="KW-0675">Receptor</keyword>
<keyword evidence="10 15" id="KW-1133">Transmembrane helix</keyword>
<dbReference type="Pfam" id="PF07714">
    <property type="entry name" value="PK_Tyr_Ser-Thr"/>
    <property type="match status" value="1"/>
</dbReference>
<dbReference type="Proteomes" id="UP000236291">
    <property type="component" value="Unassembled WGS sequence"/>
</dbReference>
<dbReference type="EC" id="2.7.11.1" evidence="2"/>
<evidence type="ECO:0000256" key="1">
    <source>
        <dbReference type="ARBA" id="ARBA00004162"/>
    </source>
</evidence>
<feature type="binding site" evidence="14">
    <location>
        <position position="204"/>
    </location>
    <ligand>
        <name>ATP</name>
        <dbReference type="ChEBI" id="CHEBI:30616"/>
    </ligand>
</feature>
<dbReference type="Gene3D" id="1.10.510.10">
    <property type="entry name" value="Transferase(Phosphotransferase) domain 1"/>
    <property type="match status" value="1"/>
</dbReference>
<evidence type="ECO:0000256" key="13">
    <source>
        <dbReference type="ARBA" id="ARBA00048679"/>
    </source>
</evidence>
<dbReference type="AlphaFoldDB" id="A0A2K3PR10"/>
<keyword evidence="3" id="KW-1003">Cell membrane</keyword>
<dbReference type="Gene3D" id="3.30.200.20">
    <property type="entry name" value="Phosphorylase Kinase, domain 1"/>
    <property type="match status" value="1"/>
</dbReference>
<evidence type="ECO:0000256" key="8">
    <source>
        <dbReference type="ARBA" id="ARBA00022777"/>
    </source>
</evidence>
<dbReference type="PANTHER" id="PTHR47982:SF9">
    <property type="entry name" value="NON-SPECIFIC SERINE_THREONINE PROTEIN KINASE"/>
    <property type="match status" value="1"/>
</dbReference>
<evidence type="ECO:0000313" key="19">
    <source>
        <dbReference type="Proteomes" id="UP000236291"/>
    </source>
</evidence>